<keyword evidence="10" id="KW-0812">Transmembrane</keyword>
<evidence type="ECO:0000256" key="9">
    <source>
        <dbReference type="SAM" id="MobiDB-lite"/>
    </source>
</evidence>
<organism evidence="12 13">
    <name type="scientific">Streptomyces cremeus</name>
    <dbReference type="NCBI Taxonomy" id="66881"/>
    <lineage>
        <taxon>Bacteria</taxon>
        <taxon>Bacillati</taxon>
        <taxon>Actinomycetota</taxon>
        <taxon>Actinomycetes</taxon>
        <taxon>Kitasatosporales</taxon>
        <taxon>Streptomycetaceae</taxon>
        <taxon>Streptomyces</taxon>
    </lineage>
</organism>
<evidence type="ECO:0000256" key="5">
    <source>
        <dbReference type="ARBA" id="ARBA00022741"/>
    </source>
</evidence>
<keyword evidence="10" id="KW-1133">Transmembrane helix</keyword>
<keyword evidence="10" id="KW-0472">Membrane</keyword>
<gene>
    <name evidence="12" type="ORF">ACFFTU_17475</name>
</gene>
<evidence type="ECO:0000256" key="3">
    <source>
        <dbReference type="ARBA" id="ARBA00022553"/>
    </source>
</evidence>
<keyword evidence="6" id="KW-0418">Kinase</keyword>
<keyword evidence="3" id="KW-0597">Phosphoprotein</keyword>
<proteinExistence type="predicted"/>
<evidence type="ECO:0000256" key="2">
    <source>
        <dbReference type="ARBA" id="ARBA00012438"/>
    </source>
</evidence>
<evidence type="ECO:0000256" key="1">
    <source>
        <dbReference type="ARBA" id="ARBA00000085"/>
    </source>
</evidence>
<dbReference type="Pfam" id="PF13796">
    <property type="entry name" value="Sensor"/>
    <property type="match status" value="1"/>
</dbReference>
<feature type="transmembrane region" description="Helical" evidence="10">
    <location>
        <begin position="54"/>
        <end position="73"/>
    </location>
</feature>
<dbReference type="InterPro" id="IPR003594">
    <property type="entry name" value="HATPase_dom"/>
</dbReference>
<dbReference type="InterPro" id="IPR036890">
    <property type="entry name" value="HATPase_C_sf"/>
</dbReference>
<evidence type="ECO:0000256" key="4">
    <source>
        <dbReference type="ARBA" id="ARBA00022679"/>
    </source>
</evidence>
<keyword evidence="8" id="KW-0902">Two-component regulatory system</keyword>
<evidence type="ECO:0000256" key="8">
    <source>
        <dbReference type="ARBA" id="ARBA00023012"/>
    </source>
</evidence>
<dbReference type="PANTHER" id="PTHR24421:SF10">
    <property type="entry name" value="NITRATE_NITRITE SENSOR PROTEIN NARQ"/>
    <property type="match status" value="1"/>
</dbReference>
<evidence type="ECO:0000256" key="7">
    <source>
        <dbReference type="ARBA" id="ARBA00022840"/>
    </source>
</evidence>
<feature type="transmembrane region" description="Helical" evidence="10">
    <location>
        <begin position="159"/>
        <end position="180"/>
    </location>
</feature>
<protein>
    <recommendedName>
        <fullName evidence="2">histidine kinase</fullName>
        <ecNumber evidence="2">2.7.13.3</ecNumber>
    </recommendedName>
</protein>
<sequence>MTEHHLRDADVGTPAGAPGASRRPALRAAGYLAAALPLSLLGAAYVLLVLYVGGLLALTLVGLPLLALGLRGARHLVRVHLRLVRVLLDEVVESPAPPPAADGTIAWVRGSLSDVTAWRGLLYLLLRLPLDLLGLVVALGLPLFGVWSAVWASAGGQEWWVVAAAVLFALVVLVLAPVVFRAWARLHRSLARALLGPSASQLRVRTLERARGAALAESDRGLRQVERDLHDGTQAQLVALAMTLSLTADALSDDVREATGDAPWERPRTLVARARAQTDDAIAELRRLIDGISPAALDRGLLDALPQLTGRAGVPVSLRVDVEQQPDPAVERVAYFCVAELLTNVAKHSGATRASVDVRVVGEERRGKRPWGKKPRIRKPRGMKLRITVHDDGVGGAGLGRGSGLSGLRERLAAVDGTLGVDSPASGTTSVVLEMPLHL</sequence>
<dbReference type="RefSeq" id="WP_345228508.1">
    <property type="nucleotide sequence ID" value="NZ_BAAAXE010000015.1"/>
</dbReference>
<keyword evidence="7" id="KW-0067">ATP-binding</keyword>
<keyword evidence="5" id="KW-0547">Nucleotide-binding</keyword>
<accession>A0ABV5PEX5</accession>
<dbReference type="EC" id="2.7.13.3" evidence="2"/>
<evidence type="ECO:0000313" key="12">
    <source>
        <dbReference type="EMBL" id="MFB9521737.1"/>
    </source>
</evidence>
<feature type="domain" description="Histidine kinase/HSP90-like ATPase" evidence="11">
    <location>
        <begin position="329"/>
        <end position="439"/>
    </location>
</feature>
<evidence type="ECO:0000256" key="6">
    <source>
        <dbReference type="ARBA" id="ARBA00022777"/>
    </source>
</evidence>
<evidence type="ECO:0000259" key="11">
    <source>
        <dbReference type="SMART" id="SM00387"/>
    </source>
</evidence>
<dbReference type="SUPFAM" id="SSF55874">
    <property type="entry name" value="ATPase domain of HSP90 chaperone/DNA topoisomerase II/histidine kinase"/>
    <property type="match status" value="1"/>
</dbReference>
<keyword evidence="13" id="KW-1185">Reference proteome</keyword>
<feature type="transmembrane region" description="Helical" evidence="10">
    <location>
        <begin position="132"/>
        <end position="153"/>
    </location>
</feature>
<dbReference type="SMART" id="SM00387">
    <property type="entry name" value="HATPase_c"/>
    <property type="match status" value="1"/>
</dbReference>
<dbReference type="Pfam" id="PF07730">
    <property type="entry name" value="HisKA_3"/>
    <property type="match status" value="1"/>
</dbReference>
<keyword evidence="4" id="KW-0808">Transferase</keyword>
<feature type="region of interest" description="Disordered" evidence="9">
    <location>
        <begin position="1"/>
        <end position="22"/>
    </location>
</feature>
<name>A0ABV5PEX5_STRCM</name>
<feature type="compositionally biased region" description="Basic and acidic residues" evidence="9">
    <location>
        <begin position="1"/>
        <end position="10"/>
    </location>
</feature>
<dbReference type="InterPro" id="IPR011712">
    <property type="entry name" value="Sig_transdc_His_kin_sub3_dim/P"/>
</dbReference>
<dbReference type="Gene3D" id="3.30.565.10">
    <property type="entry name" value="Histidine kinase-like ATPase, C-terminal domain"/>
    <property type="match status" value="1"/>
</dbReference>
<comment type="caution">
    <text evidence="12">The sequence shown here is derived from an EMBL/GenBank/DDBJ whole genome shotgun (WGS) entry which is preliminary data.</text>
</comment>
<evidence type="ECO:0000313" key="13">
    <source>
        <dbReference type="Proteomes" id="UP001589718"/>
    </source>
</evidence>
<dbReference type="EMBL" id="JBHMCR010000009">
    <property type="protein sequence ID" value="MFB9521737.1"/>
    <property type="molecule type" value="Genomic_DNA"/>
</dbReference>
<reference evidence="12 13" key="1">
    <citation type="submission" date="2024-09" db="EMBL/GenBank/DDBJ databases">
        <authorList>
            <person name="Sun Q."/>
            <person name="Mori K."/>
        </authorList>
    </citation>
    <scope>NUCLEOTIDE SEQUENCE [LARGE SCALE GENOMIC DNA]</scope>
    <source>
        <strain evidence="12 13">JCM 4362</strain>
    </source>
</reference>
<dbReference type="Proteomes" id="UP001589718">
    <property type="component" value="Unassembled WGS sequence"/>
</dbReference>
<dbReference type="InterPro" id="IPR025828">
    <property type="entry name" value="Put_sensor_dom"/>
</dbReference>
<dbReference type="InterPro" id="IPR050482">
    <property type="entry name" value="Sensor_HK_TwoCompSys"/>
</dbReference>
<evidence type="ECO:0000256" key="10">
    <source>
        <dbReference type="SAM" id="Phobius"/>
    </source>
</evidence>
<comment type="catalytic activity">
    <reaction evidence="1">
        <text>ATP + protein L-histidine = ADP + protein N-phospho-L-histidine.</text>
        <dbReference type="EC" id="2.7.13.3"/>
    </reaction>
</comment>
<dbReference type="PANTHER" id="PTHR24421">
    <property type="entry name" value="NITRATE/NITRITE SENSOR PROTEIN NARX-RELATED"/>
    <property type="match status" value="1"/>
</dbReference>